<comment type="caution">
    <text evidence="1">The sequence shown here is derived from an EMBL/GenBank/DDBJ whole genome shotgun (WGS) entry which is preliminary data.</text>
</comment>
<evidence type="ECO:0000313" key="2">
    <source>
        <dbReference type="Proteomes" id="UP001054252"/>
    </source>
</evidence>
<evidence type="ECO:0000313" key="1">
    <source>
        <dbReference type="EMBL" id="GKV09633.1"/>
    </source>
</evidence>
<protein>
    <submittedName>
        <fullName evidence="1">Uncharacterized protein</fullName>
    </submittedName>
</protein>
<dbReference type="EMBL" id="BPVZ01000031">
    <property type="protein sequence ID" value="GKV09633.1"/>
    <property type="molecule type" value="Genomic_DNA"/>
</dbReference>
<proteinExistence type="predicted"/>
<organism evidence="1 2">
    <name type="scientific">Rubroshorea leprosula</name>
    <dbReference type="NCBI Taxonomy" id="152421"/>
    <lineage>
        <taxon>Eukaryota</taxon>
        <taxon>Viridiplantae</taxon>
        <taxon>Streptophyta</taxon>
        <taxon>Embryophyta</taxon>
        <taxon>Tracheophyta</taxon>
        <taxon>Spermatophyta</taxon>
        <taxon>Magnoliopsida</taxon>
        <taxon>eudicotyledons</taxon>
        <taxon>Gunneridae</taxon>
        <taxon>Pentapetalae</taxon>
        <taxon>rosids</taxon>
        <taxon>malvids</taxon>
        <taxon>Malvales</taxon>
        <taxon>Dipterocarpaceae</taxon>
        <taxon>Rubroshorea</taxon>
    </lineage>
</organism>
<gene>
    <name evidence="1" type="ORF">SLEP1_g21104</name>
</gene>
<dbReference type="AlphaFoldDB" id="A0AAV5JE52"/>
<reference evidence="1 2" key="1">
    <citation type="journal article" date="2021" name="Commun. Biol.">
        <title>The genome of Shorea leprosula (Dipterocarpaceae) highlights the ecological relevance of drought in aseasonal tropical rainforests.</title>
        <authorList>
            <person name="Ng K.K.S."/>
            <person name="Kobayashi M.J."/>
            <person name="Fawcett J.A."/>
            <person name="Hatakeyama M."/>
            <person name="Paape T."/>
            <person name="Ng C.H."/>
            <person name="Ang C.C."/>
            <person name="Tnah L.H."/>
            <person name="Lee C.T."/>
            <person name="Nishiyama T."/>
            <person name="Sese J."/>
            <person name="O'Brien M.J."/>
            <person name="Copetti D."/>
            <person name="Mohd Noor M.I."/>
            <person name="Ong R.C."/>
            <person name="Putra M."/>
            <person name="Sireger I.Z."/>
            <person name="Indrioko S."/>
            <person name="Kosugi Y."/>
            <person name="Izuno A."/>
            <person name="Isagi Y."/>
            <person name="Lee S.L."/>
            <person name="Shimizu K.K."/>
        </authorList>
    </citation>
    <scope>NUCLEOTIDE SEQUENCE [LARGE SCALE GENOMIC DNA]</scope>
    <source>
        <strain evidence="1">214</strain>
    </source>
</reference>
<name>A0AAV5JE52_9ROSI</name>
<accession>A0AAV5JE52</accession>
<keyword evidence="2" id="KW-1185">Reference proteome</keyword>
<sequence length="62" mass="6497">MNVVWLAFTHSIIPVLHNGKTIVSALSSSTCSIVQSLHALIAKISGPMSVHGTSLEQDPCAP</sequence>
<dbReference type="Proteomes" id="UP001054252">
    <property type="component" value="Unassembled WGS sequence"/>
</dbReference>